<keyword evidence="3" id="KW-1185">Reference proteome</keyword>
<gene>
    <name evidence="2" type="ORF">JIN82_05045</name>
</gene>
<dbReference type="EMBL" id="JAENIM010000022">
    <property type="protein sequence ID" value="MBK1790522.1"/>
    <property type="molecule type" value="Genomic_DNA"/>
</dbReference>
<reference evidence="2" key="1">
    <citation type="submission" date="2021-01" db="EMBL/GenBank/DDBJ databases">
        <title>Modified the classification status of verrucomicrobia.</title>
        <authorList>
            <person name="Feng X."/>
        </authorList>
    </citation>
    <scope>NUCLEOTIDE SEQUENCE</scope>
    <source>
        <strain evidence="2">_KCTC 22039</strain>
    </source>
</reference>
<dbReference type="AlphaFoldDB" id="A0A8J7MDC2"/>
<accession>A0A8J7MDC2</accession>
<evidence type="ECO:0000259" key="1">
    <source>
        <dbReference type="Pfam" id="PF01755"/>
    </source>
</evidence>
<feature type="domain" description="Glycosyl transferase family 25" evidence="1">
    <location>
        <begin position="2"/>
        <end position="178"/>
    </location>
</feature>
<proteinExistence type="predicted"/>
<dbReference type="Proteomes" id="UP000624703">
    <property type="component" value="Unassembled WGS sequence"/>
</dbReference>
<evidence type="ECO:0000313" key="3">
    <source>
        <dbReference type="Proteomes" id="UP000624703"/>
    </source>
</evidence>
<dbReference type="RefSeq" id="WP_200310556.1">
    <property type="nucleotide sequence ID" value="NZ_JAENIM010000022.1"/>
</dbReference>
<organism evidence="2 3">
    <name type="scientific">Persicirhabdus sediminis</name>
    <dbReference type="NCBI Taxonomy" id="454144"/>
    <lineage>
        <taxon>Bacteria</taxon>
        <taxon>Pseudomonadati</taxon>
        <taxon>Verrucomicrobiota</taxon>
        <taxon>Verrucomicrobiia</taxon>
        <taxon>Verrucomicrobiales</taxon>
        <taxon>Verrucomicrobiaceae</taxon>
        <taxon>Persicirhabdus</taxon>
    </lineage>
</organism>
<dbReference type="Pfam" id="PF01755">
    <property type="entry name" value="Glyco_transf_25"/>
    <property type="match status" value="1"/>
</dbReference>
<dbReference type="CDD" id="cd06532">
    <property type="entry name" value="Glyco_transf_25"/>
    <property type="match status" value="1"/>
</dbReference>
<dbReference type="InterPro" id="IPR002654">
    <property type="entry name" value="Glyco_trans_25"/>
</dbReference>
<evidence type="ECO:0000313" key="2">
    <source>
        <dbReference type="EMBL" id="MBK1790522.1"/>
    </source>
</evidence>
<name>A0A8J7MDC2_9BACT</name>
<sequence length="252" mass="29476">MKVFVINLKDSVVRRKKCEQVLHGLDFPYEFVEAVDGRGKDAGEMSDLYTDRLRKVHSVRPMSGGEMGCFLSHLRVMEQIANGDLPWAVIMEDDVKLVGDLNQLMHSLAVYEEHWELLYLHRHIASRKEVIEKAIDDHYSIASLRYYDMGTQCYAVTKGAARKFLDSITEIHDAIDMVLCRPWFHGCVIRAIDPPIVCHALEDESTIQNDPPKLMRYEYDLLSLIFVKARKKWWRLSNWILFRYYAHIKKMI</sequence>
<protein>
    <submittedName>
        <fullName evidence="2">Glycosyltransferase family 25 protein</fullName>
    </submittedName>
</protein>
<comment type="caution">
    <text evidence="2">The sequence shown here is derived from an EMBL/GenBank/DDBJ whole genome shotgun (WGS) entry which is preliminary data.</text>
</comment>